<keyword evidence="9 15" id="KW-0460">Magnesium</keyword>
<dbReference type="EMBL" id="UGSP01000001">
    <property type="protein sequence ID" value="SUB24489.1"/>
    <property type="molecule type" value="Genomic_DNA"/>
</dbReference>
<proteinExistence type="inferred from homology"/>
<keyword evidence="12 15" id="KW-0413">Isomerase</keyword>
<keyword evidence="4 15" id="KW-0227">DNA damage</keyword>
<comment type="catalytic activity">
    <reaction evidence="13 15">
        <text>Couples ATP hydrolysis with the unwinding of duplex DNA by translocating in the 3'-5' direction.</text>
        <dbReference type="EC" id="5.6.2.4"/>
    </reaction>
</comment>
<feature type="compositionally biased region" description="Polar residues" evidence="17">
    <location>
        <begin position="961"/>
        <end position="981"/>
    </location>
</feature>
<feature type="binding site" evidence="15">
    <location>
        <position position="1109"/>
    </location>
    <ligand>
        <name>Mg(2+)</name>
        <dbReference type="ChEBI" id="CHEBI:18420"/>
    </ligand>
</feature>
<feature type="region of interest" description="Disordered" evidence="17">
    <location>
        <begin position="961"/>
        <end position="982"/>
    </location>
</feature>
<evidence type="ECO:0000256" key="5">
    <source>
        <dbReference type="ARBA" id="ARBA00022801"/>
    </source>
</evidence>
<comment type="subunit">
    <text evidence="15">Heterotrimer of RecB, RecC and RecD. All subunits contribute to DNA-binding. Interacts with RecA.</text>
</comment>
<reference evidence="20 21" key="1">
    <citation type="submission" date="2018-06" db="EMBL/GenBank/DDBJ databases">
        <authorList>
            <consortium name="Pathogen Informatics"/>
            <person name="Doyle S."/>
        </authorList>
    </citation>
    <scope>NUCLEOTIDE SEQUENCE [LARGE SCALE GENOMIC DNA]</scope>
    <source>
        <strain evidence="21">NCTC 11297</strain>
    </source>
</reference>
<gene>
    <name evidence="15 20" type="primary">recB</name>
    <name evidence="20" type="ORF">NCTC11297_01533</name>
</gene>
<keyword evidence="1 15" id="KW-0540">Nuclease</keyword>
<feature type="binding site" evidence="15">
    <location>
        <position position="999"/>
    </location>
    <ligand>
        <name>Mg(2+)</name>
        <dbReference type="ChEBI" id="CHEBI:18420"/>
    </ligand>
</feature>
<sequence length="1213" mass="139855">MMTTKTQTLNPATMPLQGVSLIEASAGTGKTYTMASLYIRLLLQAGENCFDQPLPVDKILVVTFTDMATQELRERIRARIYHSKQLLLQYQATQDLDVFSQGGDPLLGELVQSLPDIPLAIQRLNWAEQSMDTAAIYTIHSFCRRMLMQYAFNSGVHFNLELVTDESDLLARLTNEFWRETFYHQPVIVAKWVYENLKSPQELLKKIKDYLDKEAFDVALSDPSLLELSLDEFFQQHLLARYQAIEEFKQEWLANEQELAEFLAKNKAQIKNYRADYMLGRFEKMRLWAEDPDNYSLPDILIYFTEKDIAAKTKADFEPLQHPLFSQAEKLIEQSEGISLTLPIVLYHSIRTIRQKLFDYKKHHTQKGFNDLLRLVREGLCGENGQELASLIRNQYPFAMIDEFQDTDAQQYQIFSKIYIENPPQQSQSTASGFIMIGDPKQSIYQFRGADIFTYFKASQQANQRFTLKENWRSTAALIQCVNGIFDFEQPAPFLFDEIQFEPVKAGKNLPHFNLNGQDEPALSCYLGDAYNQEQFAETCAISIQQWLKSAVQNQAKFGDELLQAKNIAVLVRSWKEALSVKTALQNLGIASVYLSDKSNVFDSETAQELALILQACLNPLNERHILNAIATRLFGLTSAEIYQIKQDENLWEHWVEAFFAYQKTWQQKGILVMLHQLLLNEENPLTQRLLTRSQGERILTDFLHLAELLQQASRLNESEAALLRWFEKQIQGTDRMQESIRLESERDLVKIVTIHKSKGLAYDLVWLPFIASPAKGVKGTITTYYAAEQDQVLWDMEKQQSAQVLKENLAEEMRLLYVALTRAKYQVACCLPQSFEKKWNGLLYALSQGAIGEKITFSEAYDTHSLLQALQQKVGEQNVAIRSIEDLEASAPLVSVSQDKIFSPAIFNGNIEYHWGVTSFTDMVHKHQRNKLKLQAENESAGQISSVFDQGKDYDFNLPPTANLSEENTPAQENENTYPQGYSPFDLPSGVRVGTILHRYLEKNTAQSALDEQNLAKLCQLLQLDEQWISTLQQWFNAIYHSPLLAGESLTLAQIQQQDCLKEMQFYLKLNKAFDATAFNRALQDYHPHSSQNLIFERLQGMLRGFIDLVFRHQGKYYVLDYKSNLLGHQLENYQPAQLPEVMKNGFYDWQYLLYTLALHRYLQSRDPDYQYERDFGGVIYTFLRGMNGQDQNGIYFDKPDWRLIQALEELF</sequence>
<protein>
    <recommendedName>
        <fullName evidence="15">RecBCD enzyme subunit RecB</fullName>
        <ecNumber evidence="15">3.1.11.5</ecNumber>
        <ecNumber evidence="15">5.6.2.4</ecNumber>
    </recommendedName>
    <alternativeName>
        <fullName evidence="15">DNA 3'-5' helicase subunit RecB</fullName>
    </alternativeName>
    <alternativeName>
        <fullName evidence="15">Exonuclease V subunit RecB</fullName>
        <shortName evidence="15">ExoV subunit RecB</shortName>
    </alternativeName>
    <alternativeName>
        <fullName evidence="15">Helicase/nuclease RecBCD subunit RecB</fullName>
    </alternativeName>
</protein>
<dbReference type="GO" id="GO:0000287">
    <property type="term" value="F:magnesium ion binding"/>
    <property type="evidence" value="ECO:0007669"/>
    <property type="project" value="UniProtKB-UniRule"/>
</dbReference>
<keyword evidence="11 15" id="KW-0234">DNA repair</keyword>
<comment type="similarity">
    <text evidence="15">Belongs to the helicase family. UvrD subfamily.</text>
</comment>
<dbReference type="InterPro" id="IPR011335">
    <property type="entry name" value="Restrct_endonuc-II-like"/>
</dbReference>
<feature type="domain" description="UvrD-like helicase C-terminal" evidence="19">
    <location>
        <begin position="489"/>
        <end position="760"/>
    </location>
</feature>
<comment type="catalytic activity">
    <reaction evidence="15">
        <text>Exonucleolytic cleavage (in the presence of ATP) in either 5'- to 3'- or 3'- to 5'-direction to yield 5'-phosphooligonucleotides.</text>
        <dbReference type="EC" id="3.1.11.5"/>
    </reaction>
</comment>
<dbReference type="GO" id="GO:0016887">
    <property type="term" value="F:ATP hydrolysis activity"/>
    <property type="evidence" value="ECO:0007669"/>
    <property type="project" value="RHEA"/>
</dbReference>
<dbReference type="PANTHER" id="PTHR11070:SF23">
    <property type="entry name" value="RECBCD ENZYME SUBUNIT RECB"/>
    <property type="match status" value="1"/>
</dbReference>
<dbReference type="EC" id="3.1.11.5" evidence="15"/>
<evidence type="ECO:0000256" key="2">
    <source>
        <dbReference type="ARBA" id="ARBA00022723"/>
    </source>
</evidence>
<feature type="region of interest" description="DNA-binding and helicase activity, interacts with RecC" evidence="15">
    <location>
        <begin position="1"/>
        <end position="881"/>
    </location>
</feature>
<comment type="cofactor">
    <cofactor evidence="15">
        <name>Mg(2+)</name>
        <dbReference type="ChEBI" id="CHEBI:18420"/>
    </cofactor>
    <text evidence="15">Binds 1 Mg(2+) ion per subunit.</text>
</comment>
<dbReference type="Pfam" id="PF00580">
    <property type="entry name" value="UvrD-helicase"/>
    <property type="match status" value="1"/>
</dbReference>
<keyword evidence="8 15" id="KW-0067">ATP-binding</keyword>
<comment type="function">
    <text evidence="15">A helicase/nuclease that prepares dsDNA breaks (DSB) for recombinational DNA repair. Binds to DSBs and unwinds DNA via a highly rapid and processive ATP-dependent bidirectional helicase activity. Unwinds dsDNA until it encounters a Chi (crossover hotspot instigator) sequence from the 3' direction. Cuts ssDNA a few nucleotides 3' to the Chi site. The properties and activities of the enzyme are changed at Chi. The Chi-altered holoenzyme produces a long 3'-ssDNA overhang and facilitates RecA-binding to the ssDNA for homologous DNA recombination and repair. Holoenzyme degrades any linearized DNA that is unable to undergo homologous recombination. In the holoenzyme this subunit contributes ATPase, 3'-5' helicase, exonuclease activity and loads RecA onto ssDNA.</text>
</comment>
<dbReference type="GO" id="GO:0005524">
    <property type="term" value="F:ATP binding"/>
    <property type="evidence" value="ECO:0007669"/>
    <property type="project" value="UniProtKB-UniRule"/>
</dbReference>
<evidence type="ECO:0000256" key="1">
    <source>
        <dbReference type="ARBA" id="ARBA00022722"/>
    </source>
</evidence>
<dbReference type="GO" id="GO:0003677">
    <property type="term" value="F:DNA binding"/>
    <property type="evidence" value="ECO:0007669"/>
    <property type="project" value="UniProtKB-UniRule"/>
</dbReference>
<comment type="miscellaneous">
    <text evidence="15">In the RecBCD complex, RecB has a slow 3'-5' helicase, an exonuclease activity and loads RecA onto ssDNA, RecD has a fast 5'-3' helicase activity, while RecC stimulates the ATPase and processivity of the RecB helicase and contributes to recognition of the Chi site.</text>
</comment>
<dbReference type="InterPro" id="IPR027417">
    <property type="entry name" value="P-loop_NTPase"/>
</dbReference>
<feature type="binding site" evidence="16">
    <location>
        <begin position="24"/>
        <end position="31"/>
    </location>
    <ligand>
        <name>ATP</name>
        <dbReference type="ChEBI" id="CHEBI:30616"/>
    </ligand>
</feature>
<evidence type="ECO:0000313" key="21">
    <source>
        <dbReference type="Proteomes" id="UP000255098"/>
    </source>
</evidence>
<evidence type="ECO:0000256" key="13">
    <source>
        <dbReference type="ARBA" id="ARBA00034617"/>
    </source>
</evidence>
<name>A0A379AS95_AVIAV</name>
<keyword evidence="5 15" id="KW-0378">Hydrolase</keyword>
<keyword evidence="21" id="KW-1185">Reference proteome</keyword>
<dbReference type="Gene3D" id="1.10.486.10">
    <property type="entry name" value="PCRA, domain 4"/>
    <property type="match status" value="1"/>
</dbReference>
<dbReference type="GO" id="GO:0009338">
    <property type="term" value="C:exodeoxyribonuclease V complex"/>
    <property type="evidence" value="ECO:0007669"/>
    <property type="project" value="TreeGrafter"/>
</dbReference>
<comment type="domain">
    <text evidence="15">The C-terminal domain has nuclease activity and interacts with RecD. It interacts with RecA, facilitating its loading onto ssDNA.</text>
</comment>
<dbReference type="InterPro" id="IPR011604">
    <property type="entry name" value="PDDEXK-like_dom_sf"/>
</dbReference>
<evidence type="ECO:0000256" key="7">
    <source>
        <dbReference type="ARBA" id="ARBA00022839"/>
    </source>
</evidence>
<dbReference type="Gene3D" id="3.90.320.10">
    <property type="match status" value="1"/>
</dbReference>
<evidence type="ECO:0000256" key="3">
    <source>
        <dbReference type="ARBA" id="ARBA00022741"/>
    </source>
</evidence>
<feature type="binding site" evidence="15">
    <location>
        <position position="1122"/>
    </location>
    <ligand>
        <name>Mg(2+)</name>
        <dbReference type="ChEBI" id="CHEBI:18420"/>
    </ligand>
</feature>
<keyword evidence="2 15" id="KW-0479">Metal-binding</keyword>
<dbReference type="PANTHER" id="PTHR11070">
    <property type="entry name" value="UVRD / RECB / PCRA DNA HELICASE FAMILY MEMBER"/>
    <property type="match status" value="1"/>
</dbReference>
<dbReference type="GO" id="GO:0005829">
    <property type="term" value="C:cytosol"/>
    <property type="evidence" value="ECO:0007669"/>
    <property type="project" value="TreeGrafter"/>
</dbReference>
<dbReference type="InterPro" id="IPR000212">
    <property type="entry name" value="DNA_helicase_UvrD/REP"/>
</dbReference>
<accession>A0A379AS95</accession>
<comment type="domain">
    <text evidence="15">The N-terminal DNA-binding domain is a ssDNA-dependent ATPase and has ATP-dependent 3'-5' helicase function. This domain interacts with RecC.</text>
</comment>
<dbReference type="SUPFAM" id="SSF52980">
    <property type="entry name" value="Restriction endonuclease-like"/>
    <property type="match status" value="1"/>
</dbReference>
<evidence type="ECO:0000256" key="11">
    <source>
        <dbReference type="ARBA" id="ARBA00023204"/>
    </source>
</evidence>
<evidence type="ECO:0000256" key="4">
    <source>
        <dbReference type="ARBA" id="ARBA00022763"/>
    </source>
</evidence>
<evidence type="ECO:0000259" key="18">
    <source>
        <dbReference type="PROSITE" id="PS51198"/>
    </source>
</evidence>
<evidence type="ECO:0000256" key="8">
    <source>
        <dbReference type="ARBA" id="ARBA00022840"/>
    </source>
</evidence>
<dbReference type="InterPro" id="IPR014016">
    <property type="entry name" value="UvrD-like_ATP-bd"/>
</dbReference>
<dbReference type="GO" id="GO:0043138">
    <property type="term" value="F:3'-5' DNA helicase activity"/>
    <property type="evidence" value="ECO:0007669"/>
    <property type="project" value="UniProtKB-UniRule"/>
</dbReference>
<dbReference type="GO" id="GO:0008854">
    <property type="term" value="F:exodeoxyribonuclease V activity"/>
    <property type="evidence" value="ECO:0007669"/>
    <property type="project" value="UniProtKB-EC"/>
</dbReference>
<dbReference type="HAMAP" id="MF_01485">
    <property type="entry name" value="RecB"/>
    <property type="match status" value="1"/>
</dbReference>
<dbReference type="Proteomes" id="UP000255098">
    <property type="component" value="Unassembled WGS sequence"/>
</dbReference>
<evidence type="ECO:0000256" key="12">
    <source>
        <dbReference type="ARBA" id="ARBA00023235"/>
    </source>
</evidence>
<evidence type="ECO:0000256" key="15">
    <source>
        <dbReference type="HAMAP-Rule" id="MF_01485"/>
    </source>
</evidence>
<evidence type="ECO:0000256" key="10">
    <source>
        <dbReference type="ARBA" id="ARBA00023125"/>
    </source>
</evidence>
<evidence type="ECO:0000256" key="9">
    <source>
        <dbReference type="ARBA" id="ARBA00022842"/>
    </source>
</evidence>
<dbReference type="PROSITE" id="PS51198">
    <property type="entry name" value="UVRD_HELICASE_ATP_BIND"/>
    <property type="match status" value="1"/>
</dbReference>
<keyword evidence="10 15" id="KW-0238">DNA-binding</keyword>
<keyword evidence="3 15" id="KW-0547">Nucleotide-binding</keyword>
<feature type="domain" description="UvrD-like helicase ATP-binding" evidence="18">
    <location>
        <begin position="3"/>
        <end position="475"/>
    </location>
</feature>
<comment type="catalytic activity">
    <reaction evidence="14 15">
        <text>ATP + H2O = ADP + phosphate + H(+)</text>
        <dbReference type="Rhea" id="RHEA:13065"/>
        <dbReference type="ChEBI" id="CHEBI:15377"/>
        <dbReference type="ChEBI" id="CHEBI:15378"/>
        <dbReference type="ChEBI" id="CHEBI:30616"/>
        <dbReference type="ChEBI" id="CHEBI:43474"/>
        <dbReference type="ChEBI" id="CHEBI:456216"/>
        <dbReference type="EC" id="5.6.2.4"/>
    </reaction>
</comment>
<dbReference type="AlphaFoldDB" id="A0A379AS95"/>
<dbReference type="PROSITE" id="PS51217">
    <property type="entry name" value="UVRD_HELICASE_CTER"/>
    <property type="match status" value="1"/>
</dbReference>
<dbReference type="CDD" id="cd22352">
    <property type="entry name" value="RecB_C-like"/>
    <property type="match status" value="1"/>
</dbReference>
<evidence type="ECO:0000259" key="19">
    <source>
        <dbReference type="PROSITE" id="PS51217"/>
    </source>
</evidence>
<feature type="active site" description="For nuclease activity" evidence="15">
    <location>
        <position position="1122"/>
    </location>
</feature>
<dbReference type="Gene3D" id="1.10.3170.10">
    <property type="entry name" value="Recbcd, chain B, domain 2"/>
    <property type="match status" value="1"/>
</dbReference>
<dbReference type="Pfam" id="PF13361">
    <property type="entry name" value="UvrD_C"/>
    <property type="match status" value="1"/>
</dbReference>
<dbReference type="EC" id="5.6.2.4" evidence="15"/>
<dbReference type="InterPro" id="IPR014017">
    <property type="entry name" value="DNA_helicase_UvrD-like_C"/>
</dbReference>
<dbReference type="SUPFAM" id="SSF52540">
    <property type="entry name" value="P-loop containing nucleoside triphosphate hydrolases"/>
    <property type="match status" value="1"/>
</dbReference>
<evidence type="ECO:0000256" key="6">
    <source>
        <dbReference type="ARBA" id="ARBA00022806"/>
    </source>
</evidence>
<dbReference type="InterPro" id="IPR038726">
    <property type="entry name" value="PDDEXK_AddAB-type"/>
</dbReference>
<keyword evidence="6 15" id="KW-0347">Helicase</keyword>
<dbReference type="Gene3D" id="3.40.50.300">
    <property type="entry name" value="P-loop containing nucleotide triphosphate hydrolases"/>
    <property type="match status" value="2"/>
</dbReference>
<dbReference type="NCBIfam" id="TIGR00609">
    <property type="entry name" value="recB"/>
    <property type="match status" value="1"/>
</dbReference>
<evidence type="ECO:0000256" key="17">
    <source>
        <dbReference type="SAM" id="MobiDB-lite"/>
    </source>
</evidence>
<feature type="region of interest" description="Nuclease activity, interacts with RecD and RecA" evidence="15">
    <location>
        <begin position="915"/>
        <end position="1213"/>
    </location>
</feature>
<evidence type="ECO:0000256" key="16">
    <source>
        <dbReference type="PROSITE-ProRule" id="PRU00560"/>
    </source>
</evidence>
<keyword evidence="7 15" id="KW-0269">Exonuclease</keyword>
<evidence type="ECO:0000313" key="20">
    <source>
        <dbReference type="EMBL" id="SUB24489.1"/>
    </source>
</evidence>
<dbReference type="Pfam" id="PF12705">
    <property type="entry name" value="PDDEXK_1"/>
    <property type="match status" value="1"/>
</dbReference>
<dbReference type="InterPro" id="IPR004586">
    <property type="entry name" value="RecB"/>
</dbReference>
<organism evidence="20 21">
    <name type="scientific">Avibacterium avium</name>
    <name type="common">Pasteurella avium</name>
    <dbReference type="NCBI Taxonomy" id="751"/>
    <lineage>
        <taxon>Bacteria</taxon>
        <taxon>Pseudomonadati</taxon>
        <taxon>Pseudomonadota</taxon>
        <taxon>Gammaproteobacteria</taxon>
        <taxon>Pasteurellales</taxon>
        <taxon>Pasteurellaceae</taxon>
        <taxon>Avibacterium</taxon>
    </lineage>
</organism>
<dbReference type="GO" id="GO:0000724">
    <property type="term" value="P:double-strand break repair via homologous recombination"/>
    <property type="evidence" value="ECO:0007669"/>
    <property type="project" value="UniProtKB-UniRule"/>
</dbReference>
<evidence type="ECO:0000256" key="14">
    <source>
        <dbReference type="ARBA" id="ARBA00048988"/>
    </source>
</evidence>